<dbReference type="Proteomes" id="UP000717585">
    <property type="component" value="Unassembled WGS sequence"/>
</dbReference>
<evidence type="ECO:0000313" key="1">
    <source>
        <dbReference type="EMBL" id="KAG9393777.1"/>
    </source>
</evidence>
<gene>
    <name evidence="1" type="ORF">J8273_4640</name>
</gene>
<dbReference type="OrthoDB" id="2018467at2759"/>
<reference evidence="1" key="1">
    <citation type="submission" date="2021-05" db="EMBL/GenBank/DDBJ databases">
        <title>A free-living protist that lacks canonical eukaryotic 1 DNA replication and segregation systems.</title>
        <authorList>
            <person name="Salas-Leiva D.E."/>
            <person name="Tromer E.C."/>
            <person name="Curtis B.A."/>
            <person name="Jerlstrom-Hultqvist J."/>
            <person name="Kolisko M."/>
            <person name="Yi Z."/>
            <person name="Salas-Leiva J.S."/>
            <person name="Gallot-Lavallee L."/>
            <person name="Kops G.J.P.L."/>
            <person name="Archibald J.M."/>
            <person name="Simpson A.G.B."/>
            <person name="Roger A.J."/>
        </authorList>
    </citation>
    <scope>NUCLEOTIDE SEQUENCE</scope>
    <source>
        <strain evidence="1">BICM</strain>
    </source>
</reference>
<name>A0A8J6BBA7_9EUKA</name>
<comment type="caution">
    <text evidence="1">The sequence shown here is derived from an EMBL/GenBank/DDBJ whole genome shotgun (WGS) entry which is preliminary data.</text>
</comment>
<evidence type="ECO:0000313" key="2">
    <source>
        <dbReference type="Proteomes" id="UP000717585"/>
    </source>
</evidence>
<accession>A0A8J6BBA7</accession>
<dbReference type="EMBL" id="JAHDYR010000020">
    <property type="protein sequence ID" value="KAG9393777.1"/>
    <property type="molecule type" value="Genomic_DNA"/>
</dbReference>
<proteinExistence type="predicted"/>
<protein>
    <submittedName>
        <fullName evidence="1">Uncharacterized protein</fullName>
    </submittedName>
</protein>
<dbReference type="AlphaFoldDB" id="A0A8J6BBA7"/>
<dbReference type="InterPro" id="IPR032675">
    <property type="entry name" value="LRR_dom_sf"/>
</dbReference>
<sequence length="396" mass="43684">MRPNEVMQGLLSDAIYQLVVHEKVRKDCNGKHESLSPEAFFLSRAIYRSRPINPAWGFFFLSSKTADYYNQLRLLNTAPPDVLVSCIDQIPQPSLHPHTVNVIVKDLNPSVPAMLPIPIAHCTSLESLGLVDCYRVHRLPKAVGQLPIRRIAIVCERNMPVSPQSDKRIIKRPLVLSASIRSLPKSLITMKLSVLELRGLPRLNAVPPLTASAPTLKRLIVSGCDGARVSLTNCPVLEQLLLADAQVVAFDNSCRSLSHLSLSDVTFHHAEWCGDLMRGQGSLVHLFLDCLDITAVEHIGSQHTVNVTLSNCPQLVTVPEIPTLGRFLVKNCPALHCDEVIRPLTGLDHGLSAFMWADSCRRSSAMVFKPEDSEGFGAAYDDEDPGMNAMRRLIMG</sequence>
<dbReference type="SUPFAM" id="SSF52058">
    <property type="entry name" value="L domain-like"/>
    <property type="match status" value="1"/>
</dbReference>
<organism evidence="1 2">
    <name type="scientific">Carpediemonas membranifera</name>
    <dbReference type="NCBI Taxonomy" id="201153"/>
    <lineage>
        <taxon>Eukaryota</taxon>
        <taxon>Metamonada</taxon>
        <taxon>Carpediemonas-like organisms</taxon>
        <taxon>Carpediemonas</taxon>
    </lineage>
</organism>
<dbReference type="Gene3D" id="3.80.10.10">
    <property type="entry name" value="Ribonuclease Inhibitor"/>
    <property type="match status" value="1"/>
</dbReference>
<keyword evidence="2" id="KW-1185">Reference proteome</keyword>